<dbReference type="Gene3D" id="6.10.140.2220">
    <property type="match status" value="1"/>
</dbReference>
<evidence type="ECO:0000259" key="5">
    <source>
        <dbReference type="PROSITE" id="PS50865"/>
    </source>
</evidence>
<dbReference type="InterPro" id="IPR002893">
    <property type="entry name" value="Znf_MYND"/>
</dbReference>
<dbReference type="Proteomes" id="UP001642484">
    <property type="component" value="Unassembled WGS sequence"/>
</dbReference>
<comment type="caution">
    <text evidence="6">The sequence shown here is derived from an EMBL/GenBank/DDBJ whole genome shotgun (WGS) entry which is preliminary data.</text>
</comment>
<dbReference type="SUPFAM" id="SSF144232">
    <property type="entry name" value="HIT/MYND zinc finger-like"/>
    <property type="match status" value="1"/>
</dbReference>
<keyword evidence="2 4" id="KW-0863">Zinc-finger</keyword>
<accession>A0ABP0PTI4</accession>
<evidence type="ECO:0000256" key="3">
    <source>
        <dbReference type="ARBA" id="ARBA00022833"/>
    </source>
</evidence>
<keyword evidence="7" id="KW-1185">Reference proteome</keyword>
<dbReference type="PROSITE" id="PS50865">
    <property type="entry name" value="ZF_MYND_2"/>
    <property type="match status" value="1"/>
</dbReference>
<gene>
    <name evidence="6" type="ORF">CCMP2556_LOCUS39014</name>
</gene>
<name>A0ABP0PTI4_9DINO</name>
<evidence type="ECO:0000256" key="2">
    <source>
        <dbReference type="ARBA" id="ARBA00022771"/>
    </source>
</evidence>
<dbReference type="Pfam" id="PF20179">
    <property type="entry name" value="MSS51_C"/>
    <property type="match status" value="1"/>
</dbReference>
<proteinExistence type="predicted"/>
<dbReference type="InterPro" id="IPR046824">
    <property type="entry name" value="Mss51-like_C"/>
</dbReference>
<protein>
    <recommendedName>
        <fullName evidence="5">MYND-type domain-containing protein</fullName>
    </recommendedName>
</protein>
<evidence type="ECO:0000256" key="4">
    <source>
        <dbReference type="PROSITE-ProRule" id="PRU00134"/>
    </source>
</evidence>
<feature type="domain" description="MYND-type" evidence="5">
    <location>
        <begin position="17"/>
        <end position="53"/>
    </location>
</feature>
<evidence type="ECO:0000256" key="1">
    <source>
        <dbReference type="ARBA" id="ARBA00022723"/>
    </source>
</evidence>
<keyword evidence="3" id="KW-0862">Zinc</keyword>
<evidence type="ECO:0000313" key="7">
    <source>
        <dbReference type="Proteomes" id="UP001642484"/>
    </source>
</evidence>
<sequence length="557" mass="63057">MSWYGDGDATENGGLFCVACGLPGAEWRCARCKAPYCSAPCQKGDWKQHRATCAGKSESRDLKCLLQPCSFSSWKDLGRGDQLLKLKKKECFGLALLEALQKMPAWRLEPVNGRCVVWILGARDGIEKRQILEGGWHRLLSCLDVGWDIVLIGPEMEEDKAVLVHNGTRVFTFAMLLHEIELPEHLQKPSFVCAFNSGVGASVPLHMKSWIPTLVLLLRLKLPLLFTCFGLHEARLEASLFEALEVNFTKHQEGHFGHVLEADKPLSVCNAMFTWLQGSKLEEDGLANAAEAVQKQIEACQLFQFLKEMRSHRLILSDPDRSAHTGWAEMYDGRFVPALKHALEEDDDEKGGIQQIVRCAMKTVAAACEVPCCARLFRRLGLEALQRFGRWAAEAEWTRHQWVREEVQAWLQDAQRYLDRTASFPDLDAISEDQETILFHARLEVRRATPLWAAPERRTSSPLGTVGKGQILQAQALKGLWVRVSHRDNEQRERSCWLHGYDEEHGHVCDITFWDFSRFTRAEAAKRIEDASLVAGRARELATSWRRAVEGASDLMR</sequence>
<dbReference type="PANTHER" id="PTHR28069:SF1">
    <property type="entry name" value="PROTEIN MSS51, MITOCHONDRIAL"/>
    <property type="match status" value="1"/>
</dbReference>
<evidence type="ECO:0000313" key="6">
    <source>
        <dbReference type="EMBL" id="CAK9079199.1"/>
    </source>
</evidence>
<dbReference type="PANTHER" id="PTHR28069">
    <property type="entry name" value="GH20023P"/>
    <property type="match status" value="1"/>
</dbReference>
<dbReference type="Pfam" id="PF01753">
    <property type="entry name" value="zf-MYND"/>
    <property type="match status" value="1"/>
</dbReference>
<organism evidence="6 7">
    <name type="scientific">Durusdinium trenchii</name>
    <dbReference type="NCBI Taxonomy" id="1381693"/>
    <lineage>
        <taxon>Eukaryota</taxon>
        <taxon>Sar</taxon>
        <taxon>Alveolata</taxon>
        <taxon>Dinophyceae</taxon>
        <taxon>Suessiales</taxon>
        <taxon>Symbiodiniaceae</taxon>
        <taxon>Durusdinium</taxon>
    </lineage>
</organism>
<dbReference type="EMBL" id="CAXAMN010023629">
    <property type="protein sequence ID" value="CAK9079199.1"/>
    <property type="molecule type" value="Genomic_DNA"/>
</dbReference>
<reference evidence="6 7" key="1">
    <citation type="submission" date="2024-02" db="EMBL/GenBank/DDBJ databases">
        <authorList>
            <person name="Chen Y."/>
            <person name="Shah S."/>
            <person name="Dougan E. K."/>
            <person name="Thang M."/>
            <person name="Chan C."/>
        </authorList>
    </citation>
    <scope>NUCLEOTIDE SEQUENCE [LARGE SCALE GENOMIC DNA]</scope>
</reference>
<keyword evidence="1" id="KW-0479">Metal-binding</keyword>